<dbReference type="SUPFAM" id="SSF56281">
    <property type="entry name" value="Metallo-hydrolase/oxidoreductase"/>
    <property type="match status" value="1"/>
</dbReference>
<comment type="caution">
    <text evidence="1">The sequence shown here is derived from an EMBL/GenBank/DDBJ whole genome shotgun (WGS) entry which is preliminary data.</text>
</comment>
<keyword evidence="2" id="KW-1185">Reference proteome</keyword>
<gene>
    <name evidence="1" type="ORF">J7I44_11375</name>
</gene>
<evidence type="ECO:0000313" key="1">
    <source>
        <dbReference type="EMBL" id="MBP1474901.1"/>
    </source>
</evidence>
<name>A0ABS4DPE5_9GAMM</name>
<dbReference type="EMBL" id="JAGJRS010000021">
    <property type="protein sequence ID" value="MBP1474901.1"/>
    <property type="molecule type" value="Genomic_DNA"/>
</dbReference>
<accession>A0ABS4DPE5</accession>
<dbReference type="Pfam" id="PF14234">
    <property type="entry name" value="DUF4336"/>
    <property type="match status" value="1"/>
</dbReference>
<organism evidence="1 2">
    <name type="scientific">Frateuria flava</name>
    <dbReference type="NCBI Taxonomy" id="2821489"/>
    <lineage>
        <taxon>Bacteria</taxon>
        <taxon>Pseudomonadati</taxon>
        <taxon>Pseudomonadota</taxon>
        <taxon>Gammaproteobacteria</taxon>
        <taxon>Lysobacterales</taxon>
        <taxon>Rhodanobacteraceae</taxon>
        <taxon>Frateuria</taxon>
    </lineage>
</organism>
<protein>
    <submittedName>
        <fullName evidence="1">DUF4336 domain-containing protein</fullName>
    </submittedName>
</protein>
<dbReference type="InterPro" id="IPR025638">
    <property type="entry name" value="DUF4336"/>
</dbReference>
<dbReference type="PANTHER" id="PTHR33835">
    <property type="entry name" value="YALI0C07656P"/>
    <property type="match status" value="1"/>
</dbReference>
<dbReference type="RefSeq" id="WP_209620610.1">
    <property type="nucleotide sequence ID" value="NZ_JAGJRS010000021.1"/>
</dbReference>
<proteinExistence type="predicted"/>
<dbReference type="PANTHER" id="PTHR33835:SF1">
    <property type="entry name" value="METALLO-BETA-LACTAMASE DOMAIN-CONTAINING PROTEIN"/>
    <property type="match status" value="1"/>
</dbReference>
<evidence type="ECO:0000313" key="2">
    <source>
        <dbReference type="Proteomes" id="UP000823790"/>
    </source>
</evidence>
<sequence>MSGPALYAPINTLKPVAPDLWIADGPIVRMAAPLGMSAPFPTRMTVVRLPDGGLWCHSPIAPDASLFEAVDALGPVRHLVSPNKIHYTHIAAWKRRYPQAVAWASPGVRERAASQRIEVHFDADLEDTAPAAWAGTLDQLRFKGSRAIEEVVFLHRPSATLILADLIENFDADRLDTPMRWLARVGGVLAPEGKMPLDMRLTYLGHKAEARACLERMLAWHPQRILLAHGRCFLDHGEAELRRAFAWLGPL</sequence>
<dbReference type="Proteomes" id="UP000823790">
    <property type="component" value="Unassembled WGS sequence"/>
</dbReference>
<reference evidence="1 2" key="1">
    <citation type="submission" date="2021-04" db="EMBL/GenBank/DDBJ databases">
        <authorList>
            <person name="Huq M.A."/>
        </authorList>
    </citation>
    <scope>NUCLEOTIDE SEQUENCE [LARGE SCALE GENOMIC DNA]</scope>
    <source>
        <strain evidence="1 2">MAH-13</strain>
    </source>
</reference>
<dbReference type="InterPro" id="IPR036866">
    <property type="entry name" value="RibonucZ/Hydroxyglut_hydro"/>
</dbReference>